<keyword evidence="3" id="KW-1185">Reference proteome</keyword>
<sequence>MNYFGIAVLTCLFLSLITYAIGGWALTAEINAWIGVILLGIGALLSGAFISGDRLRANDRSSTDEDRQSRNRWIHVAFLSCIPFLFVAIFIFALLK</sequence>
<evidence type="ECO:0000313" key="3">
    <source>
        <dbReference type="Proteomes" id="UP001199916"/>
    </source>
</evidence>
<reference evidence="2 3" key="1">
    <citation type="submission" date="2021-11" db="EMBL/GenBank/DDBJ databases">
        <title>Draft genome sequence of Paenibacillus profundus YoMME, a new Gram-positive bacteria with exoelectrogenic properties.</title>
        <authorList>
            <person name="Hubenova Y."/>
            <person name="Hubenova E."/>
            <person name="Manasiev Y."/>
            <person name="Peykov S."/>
            <person name="Mitov M."/>
        </authorList>
    </citation>
    <scope>NUCLEOTIDE SEQUENCE [LARGE SCALE GENOMIC DNA]</scope>
    <source>
        <strain evidence="2 3">YoMME</strain>
    </source>
</reference>
<dbReference type="EMBL" id="JAJNBZ010000012">
    <property type="protein sequence ID" value="MCE5170805.1"/>
    <property type="molecule type" value="Genomic_DNA"/>
</dbReference>
<keyword evidence="1" id="KW-0472">Membrane</keyword>
<keyword evidence="1" id="KW-1133">Transmembrane helix</keyword>
<gene>
    <name evidence="2" type="ORF">LQV63_15985</name>
</gene>
<dbReference type="RefSeq" id="WP_233697444.1">
    <property type="nucleotide sequence ID" value="NZ_JAJNBZ010000012.1"/>
</dbReference>
<dbReference type="InterPro" id="IPR035167">
    <property type="entry name" value="DUF5316"/>
</dbReference>
<evidence type="ECO:0000256" key="1">
    <source>
        <dbReference type="SAM" id="Phobius"/>
    </source>
</evidence>
<comment type="caution">
    <text evidence="2">The sequence shown here is derived from an EMBL/GenBank/DDBJ whole genome shotgun (WGS) entry which is preliminary data.</text>
</comment>
<dbReference type="Pfam" id="PF17247">
    <property type="entry name" value="DUF5316"/>
    <property type="match status" value="1"/>
</dbReference>
<dbReference type="Proteomes" id="UP001199916">
    <property type="component" value="Unassembled WGS sequence"/>
</dbReference>
<evidence type="ECO:0000313" key="2">
    <source>
        <dbReference type="EMBL" id="MCE5170805.1"/>
    </source>
</evidence>
<proteinExistence type="predicted"/>
<accession>A0ABS8YKC1</accession>
<organism evidence="2 3">
    <name type="scientific">Paenibacillus profundus</name>
    <dbReference type="NCBI Taxonomy" id="1173085"/>
    <lineage>
        <taxon>Bacteria</taxon>
        <taxon>Bacillati</taxon>
        <taxon>Bacillota</taxon>
        <taxon>Bacilli</taxon>
        <taxon>Bacillales</taxon>
        <taxon>Paenibacillaceae</taxon>
        <taxon>Paenibacillus</taxon>
    </lineage>
</organism>
<feature type="transmembrane region" description="Helical" evidence="1">
    <location>
        <begin position="30"/>
        <end position="52"/>
    </location>
</feature>
<name>A0ABS8YKC1_9BACL</name>
<keyword evidence="1" id="KW-0812">Transmembrane</keyword>
<feature type="transmembrane region" description="Helical" evidence="1">
    <location>
        <begin position="73"/>
        <end position="95"/>
    </location>
</feature>
<protein>
    <submittedName>
        <fullName evidence="2">DUF5316 domain-containing protein</fullName>
    </submittedName>
</protein>